<accession>A0AA39T7L4</accession>
<organism evidence="2 3">
    <name type="scientific">Acer saccharum</name>
    <name type="common">Sugar maple</name>
    <dbReference type="NCBI Taxonomy" id="4024"/>
    <lineage>
        <taxon>Eukaryota</taxon>
        <taxon>Viridiplantae</taxon>
        <taxon>Streptophyta</taxon>
        <taxon>Embryophyta</taxon>
        <taxon>Tracheophyta</taxon>
        <taxon>Spermatophyta</taxon>
        <taxon>Magnoliopsida</taxon>
        <taxon>eudicotyledons</taxon>
        <taxon>Gunneridae</taxon>
        <taxon>Pentapetalae</taxon>
        <taxon>rosids</taxon>
        <taxon>malvids</taxon>
        <taxon>Sapindales</taxon>
        <taxon>Sapindaceae</taxon>
        <taxon>Hippocastanoideae</taxon>
        <taxon>Acereae</taxon>
        <taxon>Acer</taxon>
    </lineage>
</organism>
<proteinExistence type="predicted"/>
<dbReference type="Gene3D" id="2.30.130.40">
    <property type="entry name" value="LON domain-like"/>
    <property type="match status" value="1"/>
</dbReference>
<dbReference type="EMBL" id="JAUESC010000003">
    <property type="protein sequence ID" value="KAK0602163.1"/>
    <property type="molecule type" value="Genomic_DNA"/>
</dbReference>
<reference evidence="2" key="2">
    <citation type="submission" date="2023-06" db="EMBL/GenBank/DDBJ databases">
        <authorList>
            <person name="Swenson N.G."/>
            <person name="Wegrzyn J.L."/>
            <person name="Mcevoy S.L."/>
        </authorList>
    </citation>
    <scope>NUCLEOTIDE SEQUENCE</scope>
    <source>
        <strain evidence="2">NS2018</strain>
        <tissue evidence="2">Leaf</tissue>
    </source>
</reference>
<gene>
    <name evidence="2" type="ORF">LWI29_030949</name>
</gene>
<dbReference type="AlphaFoldDB" id="A0AA39T7L4"/>
<dbReference type="Pfam" id="PF02190">
    <property type="entry name" value="LON_substr_bdg"/>
    <property type="match status" value="1"/>
</dbReference>
<dbReference type="InterPro" id="IPR046336">
    <property type="entry name" value="Lon_prtase_N_sf"/>
</dbReference>
<dbReference type="Proteomes" id="UP001168877">
    <property type="component" value="Unassembled WGS sequence"/>
</dbReference>
<sequence length="138" mass="14902">MHQVAYTSLISTRPDPIQIPPTPSVLLVDINGRETQKETTVGGGGLGAVASPGLSGKVLALPLSHRPLFPGFYMPLYVKDPKLLAALQENRKRQAPDCGAFLLKDEPGSDTSATETEKVSVILKENNFYNRLREVGST</sequence>
<name>A0AA39T7L4_ACESA</name>
<dbReference type="InterPro" id="IPR003111">
    <property type="entry name" value="Lon_prtase_N"/>
</dbReference>
<dbReference type="InterPro" id="IPR015947">
    <property type="entry name" value="PUA-like_sf"/>
</dbReference>
<keyword evidence="3" id="KW-1185">Reference proteome</keyword>
<comment type="caution">
    <text evidence="2">The sequence shown here is derived from an EMBL/GenBank/DDBJ whole genome shotgun (WGS) entry which is preliminary data.</text>
</comment>
<reference evidence="2" key="1">
    <citation type="journal article" date="2022" name="Plant J.">
        <title>Strategies of tolerance reflected in two North American maple genomes.</title>
        <authorList>
            <person name="McEvoy S.L."/>
            <person name="Sezen U.U."/>
            <person name="Trouern-Trend A."/>
            <person name="McMahon S.M."/>
            <person name="Schaberg P.G."/>
            <person name="Yang J."/>
            <person name="Wegrzyn J.L."/>
            <person name="Swenson N.G."/>
        </authorList>
    </citation>
    <scope>NUCLEOTIDE SEQUENCE</scope>
    <source>
        <strain evidence="2">NS2018</strain>
    </source>
</reference>
<evidence type="ECO:0000313" key="3">
    <source>
        <dbReference type="Proteomes" id="UP001168877"/>
    </source>
</evidence>
<protein>
    <recommendedName>
        <fullName evidence="1">Lon N-terminal domain-containing protein</fullName>
    </recommendedName>
</protein>
<dbReference type="SUPFAM" id="SSF88697">
    <property type="entry name" value="PUA domain-like"/>
    <property type="match status" value="1"/>
</dbReference>
<feature type="domain" description="Lon N-terminal" evidence="1">
    <location>
        <begin position="58"/>
        <end position="117"/>
    </location>
</feature>
<evidence type="ECO:0000313" key="2">
    <source>
        <dbReference type="EMBL" id="KAK0602163.1"/>
    </source>
</evidence>
<evidence type="ECO:0000259" key="1">
    <source>
        <dbReference type="Pfam" id="PF02190"/>
    </source>
</evidence>